<dbReference type="GO" id="GO:0016192">
    <property type="term" value="P:vesicle-mediated transport"/>
    <property type="evidence" value="ECO:0007669"/>
    <property type="project" value="InterPro"/>
</dbReference>
<comment type="subcellular location">
    <subcellularLocation>
        <location evidence="2">Cell projection</location>
        <location evidence="2">Growth cone membrane</location>
        <topology evidence="2">Multi-pass membrane protein</topology>
    </subcellularLocation>
    <subcellularLocation>
        <location evidence="3">Endoplasmic reticulum membrane</location>
        <topology evidence="3">Multi-pass membrane protein</topology>
    </subcellularLocation>
    <subcellularLocation>
        <location evidence="1">Recycling endosome membrane</location>
        <topology evidence="1">Multi-pass membrane protein</topology>
    </subcellularLocation>
</comment>
<feature type="compositionally biased region" description="Acidic residues" evidence="17">
    <location>
        <begin position="257"/>
        <end position="266"/>
    </location>
</feature>
<keyword evidence="12 18" id="KW-1133">Transmembrane helix</keyword>
<keyword evidence="11" id="KW-0862">Zinc</keyword>
<keyword evidence="5" id="KW-1003">Cell membrane</keyword>
<dbReference type="InterPro" id="IPR017455">
    <property type="entry name" value="Znf_FYVE-rel"/>
</dbReference>
<dbReference type="GO" id="GO:0072659">
    <property type="term" value="P:protein localization to plasma membrane"/>
    <property type="evidence" value="ECO:0007669"/>
    <property type="project" value="InterPro"/>
</dbReference>
<evidence type="ECO:0000313" key="20">
    <source>
        <dbReference type="EMBL" id="KAK2162465.1"/>
    </source>
</evidence>
<evidence type="ECO:0000313" key="21">
    <source>
        <dbReference type="Proteomes" id="UP001208570"/>
    </source>
</evidence>
<dbReference type="InterPro" id="IPR011011">
    <property type="entry name" value="Znf_FYVE_PHD"/>
</dbReference>
<dbReference type="GO" id="GO:0005789">
    <property type="term" value="C:endoplasmic reticulum membrane"/>
    <property type="evidence" value="ECO:0007669"/>
    <property type="project" value="UniProtKB-SubCell"/>
</dbReference>
<evidence type="ECO:0000256" key="11">
    <source>
        <dbReference type="ARBA" id="ARBA00022833"/>
    </source>
</evidence>
<evidence type="ECO:0000256" key="6">
    <source>
        <dbReference type="ARBA" id="ARBA00022692"/>
    </source>
</evidence>
<dbReference type="Pfam" id="PF01363">
    <property type="entry name" value="FYVE"/>
    <property type="match status" value="1"/>
</dbReference>
<dbReference type="Gene3D" id="3.30.40.10">
    <property type="entry name" value="Zinc/RING finger domain, C3HC4 (zinc finger)"/>
    <property type="match status" value="1"/>
</dbReference>
<evidence type="ECO:0000256" key="4">
    <source>
        <dbReference type="ARBA" id="ARBA00015523"/>
    </source>
</evidence>
<dbReference type="Proteomes" id="UP001208570">
    <property type="component" value="Unassembled WGS sequence"/>
</dbReference>
<feature type="transmembrane region" description="Helical" evidence="18">
    <location>
        <begin position="147"/>
        <end position="169"/>
    </location>
</feature>
<evidence type="ECO:0000256" key="12">
    <source>
        <dbReference type="ARBA" id="ARBA00022989"/>
    </source>
</evidence>
<keyword evidence="14" id="KW-0966">Cell projection</keyword>
<proteinExistence type="predicted"/>
<dbReference type="InterPro" id="IPR013083">
    <property type="entry name" value="Znf_RING/FYVE/PHD"/>
</dbReference>
<dbReference type="PROSITE" id="PS50178">
    <property type="entry name" value="ZF_FYVE"/>
    <property type="match status" value="1"/>
</dbReference>
<evidence type="ECO:0000256" key="9">
    <source>
        <dbReference type="ARBA" id="ARBA00022771"/>
    </source>
</evidence>
<feature type="domain" description="FYVE-type" evidence="19">
    <location>
        <begin position="330"/>
        <end position="397"/>
    </location>
</feature>
<dbReference type="SMART" id="SM00064">
    <property type="entry name" value="FYVE"/>
    <property type="match status" value="1"/>
</dbReference>
<keyword evidence="13 18" id="KW-0472">Membrane</keyword>
<evidence type="ECO:0000256" key="17">
    <source>
        <dbReference type="SAM" id="MobiDB-lite"/>
    </source>
</evidence>
<organism evidence="20 21">
    <name type="scientific">Paralvinella palmiformis</name>
    <dbReference type="NCBI Taxonomy" id="53620"/>
    <lineage>
        <taxon>Eukaryota</taxon>
        <taxon>Metazoa</taxon>
        <taxon>Spiralia</taxon>
        <taxon>Lophotrochozoa</taxon>
        <taxon>Annelida</taxon>
        <taxon>Polychaeta</taxon>
        <taxon>Sedentaria</taxon>
        <taxon>Canalipalpata</taxon>
        <taxon>Terebellida</taxon>
        <taxon>Terebelliformia</taxon>
        <taxon>Alvinellidae</taxon>
        <taxon>Paralvinella</taxon>
    </lineage>
</organism>
<keyword evidence="8" id="KW-0967">Endosome</keyword>
<evidence type="ECO:0000256" key="2">
    <source>
        <dbReference type="ARBA" id="ARBA00004460"/>
    </source>
</evidence>
<dbReference type="GO" id="GO:0008270">
    <property type="term" value="F:zinc ion binding"/>
    <property type="evidence" value="ECO:0007669"/>
    <property type="project" value="UniProtKB-KW"/>
</dbReference>
<dbReference type="AlphaFoldDB" id="A0AAD9K1Z1"/>
<keyword evidence="6 18" id="KW-0812">Transmembrane</keyword>
<name>A0AAD9K1Z1_9ANNE</name>
<evidence type="ECO:0000256" key="14">
    <source>
        <dbReference type="ARBA" id="ARBA00023273"/>
    </source>
</evidence>
<dbReference type="InterPro" id="IPR042405">
    <property type="entry name" value="Protrudin"/>
</dbReference>
<reference evidence="20" key="1">
    <citation type="journal article" date="2023" name="Mol. Biol. Evol.">
        <title>Third-Generation Sequencing Reveals the Adaptive Role of the Epigenome in Three Deep-Sea Polychaetes.</title>
        <authorList>
            <person name="Perez M."/>
            <person name="Aroh O."/>
            <person name="Sun Y."/>
            <person name="Lan Y."/>
            <person name="Juniper S.K."/>
            <person name="Young C.R."/>
            <person name="Angers B."/>
            <person name="Qian P.Y."/>
        </authorList>
    </citation>
    <scope>NUCLEOTIDE SEQUENCE</scope>
    <source>
        <strain evidence="20">P08H-3</strain>
    </source>
</reference>
<keyword evidence="7" id="KW-0479">Metal-binding</keyword>
<evidence type="ECO:0000256" key="18">
    <source>
        <dbReference type="SAM" id="Phobius"/>
    </source>
</evidence>
<sequence length="428" mass="48684">MCNQEVMSGNFLRHELKHYDDASVDLEDVLHNAHDLLLLVRPLFACVSKTGPNTEIFISDVTCPFFRWESWSLCLILLVISNISCCLFEVIGLAGLGYSNRKTNILAKFLPPMNFDCERMRLSPESEMDSDYDKDIAQSELMDEVRLLFCFINDITVCLTQVMLQFYALLKWQDLYTSLKCYLCLSVFVVFLHNLSTQYLFTLLLDLFLLHFPVYQYYTFLSSIRQTSLNRLHKEAWDKVDHNDIDETLDFPMYDDSINDEQNQDTDDNKMMDGDNGDVDQKSEAGSSSDEGDLVELKIGGVNAQIPSDPSGKGKRQGVVGKLLKTVKTQGQSGRCEGCKVTFTTILKRRRLCSHCGNHFCSRCCNYKVTRSMFGATAPAAQTETVNVCYYCFNYLNNTLPTKMNGDLRSIANEPNVDSKSSVKEKIQ</sequence>
<dbReference type="CDD" id="cd15723">
    <property type="entry name" value="FYVE_protrudin"/>
    <property type="match status" value="1"/>
</dbReference>
<evidence type="ECO:0000256" key="13">
    <source>
        <dbReference type="ARBA" id="ARBA00023136"/>
    </source>
</evidence>
<evidence type="ECO:0000256" key="8">
    <source>
        <dbReference type="ARBA" id="ARBA00022753"/>
    </source>
</evidence>
<gene>
    <name evidence="20" type="ORF">LSH36_98g04077</name>
</gene>
<keyword evidence="10" id="KW-0256">Endoplasmic reticulum</keyword>
<dbReference type="GO" id="GO:0055038">
    <property type="term" value="C:recycling endosome membrane"/>
    <property type="evidence" value="ECO:0007669"/>
    <property type="project" value="UniProtKB-SubCell"/>
</dbReference>
<dbReference type="InterPro" id="IPR000306">
    <property type="entry name" value="Znf_FYVE"/>
</dbReference>
<dbReference type="EMBL" id="JAODUP010000098">
    <property type="protein sequence ID" value="KAK2162465.1"/>
    <property type="molecule type" value="Genomic_DNA"/>
</dbReference>
<protein>
    <recommendedName>
        <fullName evidence="4">Protrudin</fullName>
    </recommendedName>
    <alternativeName>
        <fullName evidence="15">Zinc finger FYVE domain-containing protein 27</fullName>
    </alternativeName>
</protein>
<evidence type="ECO:0000256" key="5">
    <source>
        <dbReference type="ARBA" id="ARBA00022475"/>
    </source>
</evidence>
<dbReference type="GO" id="GO:0032584">
    <property type="term" value="C:growth cone membrane"/>
    <property type="evidence" value="ECO:0007669"/>
    <property type="project" value="UniProtKB-SubCell"/>
</dbReference>
<keyword evidence="9 16" id="KW-0863">Zinc-finger</keyword>
<dbReference type="SUPFAM" id="SSF57903">
    <property type="entry name" value="FYVE/PHD zinc finger"/>
    <property type="match status" value="1"/>
</dbReference>
<feature type="transmembrane region" description="Helical" evidence="18">
    <location>
        <begin position="75"/>
        <end position="98"/>
    </location>
</feature>
<feature type="region of interest" description="Disordered" evidence="17">
    <location>
        <begin position="251"/>
        <end position="291"/>
    </location>
</feature>
<dbReference type="GO" id="GO:0071787">
    <property type="term" value="P:endoplasmic reticulum tubular network formation"/>
    <property type="evidence" value="ECO:0007669"/>
    <property type="project" value="InterPro"/>
</dbReference>
<evidence type="ECO:0000256" key="15">
    <source>
        <dbReference type="ARBA" id="ARBA00032025"/>
    </source>
</evidence>
<evidence type="ECO:0000256" key="16">
    <source>
        <dbReference type="PROSITE-ProRule" id="PRU00091"/>
    </source>
</evidence>
<feature type="compositionally biased region" description="Basic and acidic residues" evidence="17">
    <location>
        <begin position="267"/>
        <end position="283"/>
    </location>
</feature>
<evidence type="ECO:0000256" key="3">
    <source>
        <dbReference type="ARBA" id="ARBA00004477"/>
    </source>
</evidence>
<comment type="caution">
    <text evidence="20">The sequence shown here is derived from an EMBL/GenBank/DDBJ whole genome shotgun (WGS) entry which is preliminary data.</text>
</comment>
<evidence type="ECO:0000256" key="1">
    <source>
        <dbReference type="ARBA" id="ARBA00004195"/>
    </source>
</evidence>
<evidence type="ECO:0000259" key="19">
    <source>
        <dbReference type="PROSITE" id="PS50178"/>
    </source>
</evidence>
<evidence type="ECO:0000256" key="7">
    <source>
        <dbReference type="ARBA" id="ARBA00022723"/>
    </source>
</evidence>
<dbReference type="PANTHER" id="PTHR14543:SF1">
    <property type="entry name" value="PROTRUDIN"/>
    <property type="match status" value="1"/>
</dbReference>
<dbReference type="GO" id="GO:0071782">
    <property type="term" value="C:endoplasmic reticulum tubular network"/>
    <property type="evidence" value="ECO:0007669"/>
    <property type="project" value="TreeGrafter"/>
</dbReference>
<dbReference type="PANTHER" id="PTHR14543">
    <property type="entry name" value="PROTRUDIN"/>
    <property type="match status" value="1"/>
</dbReference>
<accession>A0AAD9K1Z1</accession>
<keyword evidence="21" id="KW-1185">Reference proteome</keyword>
<evidence type="ECO:0000256" key="10">
    <source>
        <dbReference type="ARBA" id="ARBA00022824"/>
    </source>
</evidence>